<evidence type="ECO:0000256" key="1">
    <source>
        <dbReference type="SAM" id="MobiDB-lite"/>
    </source>
</evidence>
<sequence length="408" mass="44850">MASTAVKMAATDSLSVYKSRGSTPSLTTARSSSTDNSSSSSTSITLKSTITSSTSTSISSPSKASSDINMATTSSHIGDFRKVIETCNKFDFAANKASLFRFFVLNHDKHVGYMLPQFIQQMDWNVDGFKIDKDTKTVLLDPATRAGETMEQACQRAFVNLCESNVDKVLGLENWVILQRNGRDLEYHPVLGLPPNLRWLKVPSPLRGVFGIVTAGAHMTMFTVKPKEGTNVPGVFVWVSKRSENVTYAGKLDQLVAGAMGPDDDHNPLKALSREAMEEAGLEMDIATRDVMSDGRLIGKVEECDRISFYDRKGAVAGTEQGQLEPGIRYTYMLKVPDDYVPKPCEPHSIDGFHLLSLAEVEKSLKEDRWKPNCALAMLSFLREECFGGDRAVALKNALQPELPFEGI</sequence>
<gene>
    <name evidence="2" type="ORF">VFPPC_00290</name>
</gene>
<dbReference type="GO" id="GO:0016787">
    <property type="term" value="F:hydrolase activity"/>
    <property type="evidence" value="ECO:0007669"/>
    <property type="project" value="UniProtKB-KW"/>
</dbReference>
<name>A0A179G560_METCM</name>
<dbReference type="KEGG" id="pchm:VFPPC_00290"/>
<dbReference type="GeneID" id="28844331"/>
<comment type="caution">
    <text evidence="2">The sequence shown here is derived from an EMBL/GenBank/DDBJ whole genome shotgun (WGS) entry which is preliminary data.</text>
</comment>
<dbReference type="AlphaFoldDB" id="A0A179G560"/>
<dbReference type="RefSeq" id="XP_018148362.1">
    <property type="nucleotide sequence ID" value="XM_018280337.1"/>
</dbReference>
<keyword evidence="2" id="KW-0378">Hydrolase</keyword>
<evidence type="ECO:0000313" key="3">
    <source>
        <dbReference type="Proteomes" id="UP000078397"/>
    </source>
</evidence>
<dbReference type="CDD" id="cd03676">
    <property type="entry name" value="NUDIX_Tnr3_like"/>
    <property type="match status" value="1"/>
</dbReference>
<dbReference type="OrthoDB" id="10261522at2759"/>
<dbReference type="SUPFAM" id="SSF55811">
    <property type="entry name" value="Nudix"/>
    <property type="match status" value="1"/>
</dbReference>
<evidence type="ECO:0000313" key="2">
    <source>
        <dbReference type="EMBL" id="OAQ72279.1"/>
    </source>
</evidence>
<dbReference type="EMBL" id="LSBJ02000001">
    <property type="protein sequence ID" value="OAQ72279.1"/>
    <property type="molecule type" value="Genomic_DNA"/>
</dbReference>
<protein>
    <submittedName>
        <fullName evidence="2">NUDIX hydrolase domain-containing protein</fullName>
    </submittedName>
</protein>
<dbReference type="Gene3D" id="3.90.79.10">
    <property type="entry name" value="Nucleoside Triphosphate Pyrophosphohydrolase"/>
    <property type="match status" value="1"/>
</dbReference>
<feature type="compositionally biased region" description="Low complexity" evidence="1">
    <location>
        <begin position="27"/>
        <end position="43"/>
    </location>
</feature>
<keyword evidence="3" id="KW-1185">Reference proteome</keyword>
<proteinExistence type="predicted"/>
<feature type="region of interest" description="Disordered" evidence="1">
    <location>
        <begin position="18"/>
        <end position="43"/>
    </location>
</feature>
<reference evidence="2 3" key="1">
    <citation type="journal article" date="2016" name="PLoS Pathog.">
        <title>Biosynthesis of antibiotic leucinostatins in bio-control fungus Purpureocillium lilacinum and their inhibition on phytophthora revealed by genome mining.</title>
        <authorList>
            <person name="Wang G."/>
            <person name="Liu Z."/>
            <person name="Lin R."/>
            <person name="Li E."/>
            <person name="Mao Z."/>
            <person name="Ling J."/>
            <person name="Yang Y."/>
            <person name="Yin W.B."/>
            <person name="Xie B."/>
        </authorList>
    </citation>
    <scope>NUCLEOTIDE SEQUENCE [LARGE SCALE GENOMIC DNA]</scope>
    <source>
        <strain evidence="2">170</strain>
    </source>
</reference>
<organism evidence="2 3">
    <name type="scientific">Pochonia chlamydosporia 170</name>
    <dbReference type="NCBI Taxonomy" id="1380566"/>
    <lineage>
        <taxon>Eukaryota</taxon>
        <taxon>Fungi</taxon>
        <taxon>Dikarya</taxon>
        <taxon>Ascomycota</taxon>
        <taxon>Pezizomycotina</taxon>
        <taxon>Sordariomycetes</taxon>
        <taxon>Hypocreomycetidae</taxon>
        <taxon>Hypocreales</taxon>
        <taxon>Clavicipitaceae</taxon>
        <taxon>Pochonia</taxon>
    </lineage>
</organism>
<dbReference type="STRING" id="1380566.A0A179G560"/>
<dbReference type="InterPro" id="IPR015797">
    <property type="entry name" value="NUDIX_hydrolase-like_dom_sf"/>
</dbReference>
<dbReference type="Proteomes" id="UP000078397">
    <property type="component" value="Unassembled WGS sequence"/>
</dbReference>
<accession>A0A179G560</accession>